<dbReference type="InterPro" id="IPR011009">
    <property type="entry name" value="Kinase-like_dom_sf"/>
</dbReference>
<dbReference type="SUPFAM" id="SSF56112">
    <property type="entry name" value="Protein kinase-like (PK-like)"/>
    <property type="match status" value="1"/>
</dbReference>
<organism evidence="2 3">
    <name type="scientific">Polymorphospora rubra</name>
    <dbReference type="NCBI Taxonomy" id="338584"/>
    <lineage>
        <taxon>Bacteria</taxon>
        <taxon>Bacillati</taxon>
        <taxon>Actinomycetota</taxon>
        <taxon>Actinomycetes</taxon>
        <taxon>Micromonosporales</taxon>
        <taxon>Micromonosporaceae</taxon>
        <taxon>Polymorphospora</taxon>
    </lineage>
</organism>
<sequence length="307" mass="33028">MSRPEPTAAMLAWATRQLAEQATVAVVKGLREGGNPWLLRIRHDGRTSEAVLKVADRDDPAGFATEIAALRVAEEHRVGAPTILGSDSGESGTGTRTVLETVVPGSSTIPVEPTPRRLRALGAAAAALYDVPAVPSPDLPVRTRPIPASDFARQRRLGRDHTTPLLQSADAHVNRLPIPTGRQVLVHGDLWQGNMLWAGDTLTGIVDWDMAGVGHNGIDLCSLRLDAALMFGRGAAEQVLAGWERATGESARDVAFWDAITALNMPGDLAVFAPAIHDQGRRDLTADTLNRRRDAFLRRALDRLPEP</sequence>
<feature type="domain" description="Aminoglycoside phosphotransferase" evidence="1">
    <location>
        <begin position="43"/>
        <end position="248"/>
    </location>
</feature>
<evidence type="ECO:0000313" key="2">
    <source>
        <dbReference type="EMBL" id="BCJ68343.1"/>
    </source>
</evidence>
<dbReference type="InterPro" id="IPR002575">
    <property type="entry name" value="Aminoglycoside_PTrfase"/>
</dbReference>
<dbReference type="KEGG" id="pry:Prubr_53640"/>
<name>A0A810N9U7_9ACTN</name>
<accession>A0A810N9U7</accession>
<evidence type="ECO:0000313" key="3">
    <source>
        <dbReference type="Proteomes" id="UP000680866"/>
    </source>
</evidence>
<dbReference type="Pfam" id="PF01636">
    <property type="entry name" value="APH"/>
    <property type="match status" value="1"/>
</dbReference>
<dbReference type="AlphaFoldDB" id="A0A810N9U7"/>
<keyword evidence="3" id="KW-1185">Reference proteome</keyword>
<gene>
    <name evidence="2" type="ORF">Prubr_53640</name>
</gene>
<dbReference type="PANTHER" id="PTHR21310">
    <property type="entry name" value="AMINOGLYCOSIDE PHOSPHOTRANSFERASE-RELATED-RELATED"/>
    <property type="match status" value="1"/>
</dbReference>
<proteinExistence type="predicted"/>
<dbReference type="EMBL" id="AP023359">
    <property type="protein sequence ID" value="BCJ68343.1"/>
    <property type="molecule type" value="Genomic_DNA"/>
</dbReference>
<evidence type="ECO:0000259" key="1">
    <source>
        <dbReference type="Pfam" id="PF01636"/>
    </source>
</evidence>
<dbReference type="Proteomes" id="UP000680866">
    <property type="component" value="Chromosome"/>
</dbReference>
<dbReference type="Gene3D" id="3.90.1200.10">
    <property type="match status" value="1"/>
</dbReference>
<reference evidence="2" key="1">
    <citation type="submission" date="2020-08" db="EMBL/GenBank/DDBJ databases">
        <title>Whole genome shotgun sequence of Polymorphospora rubra NBRC 101157.</title>
        <authorList>
            <person name="Komaki H."/>
            <person name="Tamura T."/>
        </authorList>
    </citation>
    <scope>NUCLEOTIDE SEQUENCE</scope>
    <source>
        <strain evidence="2">NBRC 101157</strain>
    </source>
</reference>
<dbReference type="InterPro" id="IPR051678">
    <property type="entry name" value="AGP_Transferase"/>
</dbReference>
<dbReference type="RefSeq" id="WP_212817602.1">
    <property type="nucleotide sequence ID" value="NZ_AP023359.1"/>
</dbReference>
<protein>
    <recommendedName>
        <fullName evidence="1">Aminoglycoside phosphotransferase domain-containing protein</fullName>
    </recommendedName>
</protein>